<accession>A0AAU7UYL8</accession>
<evidence type="ECO:0000259" key="1">
    <source>
        <dbReference type="Pfam" id="PF12728"/>
    </source>
</evidence>
<gene>
    <name evidence="2" type="ORF">RBB84_02545</name>
</gene>
<feature type="domain" description="Helix-turn-helix" evidence="1">
    <location>
        <begin position="85"/>
        <end position="132"/>
    </location>
</feature>
<dbReference type="EMBL" id="CP132970">
    <property type="protein sequence ID" value="XBW04879.1"/>
    <property type="molecule type" value="Genomic_DNA"/>
</dbReference>
<reference evidence="2" key="1">
    <citation type="submission" date="2023-08" db="EMBL/GenBank/DDBJ databases">
        <title>The novel hydrolase IpcH responsible for the initial isoprocarb degradation step in Rhodococcus sp. D-6.</title>
        <authorList>
            <person name="Zhu Q."/>
        </authorList>
    </citation>
    <scope>NUCLEOTIDE SEQUENCE</scope>
    <source>
        <strain evidence="2">D-6</strain>
    </source>
</reference>
<name>A0AAU7UYL8_9NOCA</name>
<evidence type="ECO:0000313" key="2">
    <source>
        <dbReference type="EMBL" id="XBW04879.1"/>
    </source>
</evidence>
<sequence>MPEPLMSEPRSGRVSGVVLTDEDAALVVALVDQLRALGRRHGFAVGRRILELRSVCAPTDVATNAQTTDLDWLICSSQSLVDFVDVPTAAASLECSPQNVRWLIRAGHLDASKVGGRWAVEIESLRQYEQQRSTKDG</sequence>
<dbReference type="AlphaFoldDB" id="A0AAU7UYL8"/>
<protein>
    <submittedName>
        <fullName evidence="2">Helix-turn-helix domain-containing protein</fullName>
    </submittedName>
</protein>
<organism evidence="2">
    <name type="scientific">Rhodococcus sp. D-6</name>
    <dbReference type="NCBI Taxonomy" id="1387842"/>
    <lineage>
        <taxon>Bacteria</taxon>
        <taxon>Bacillati</taxon>
        <taxon>Actinomycetota</taxon>
        <taxon>Actinomycetes</taxon>
        <taxon>Mycobacteriales</taxon>
        <taxon>Nocardiaceae</taxon>
        <taxon>Rhodococcus</taxon>
    </lineage>
</organism>
<dbReference type="KEGG" id="rhox:RBB84_02545"/>
<dbReference type="InterPro" id="IPR041657">
    <property type="entry name" value="HTH_17"/>
</dbReference>
<dbReference type="RefSeq" id="WP_156666062.1">
    <property type="nucleotide sequence ID" value="NZ_CP132970.1"/>
</dbReference>
<proteinExistence type="predicted"/>
<dbReference type="Pfam" id="PF12728">
    <property type="entry name" value="HTH_17"/>
    <property type="match status" value="1"/>
</dbReference>